<reference evidence="1 2" key="1">
    <citation type="submission" date="2019-01" db="EMBL/GenBank/DDBJ databases">
        <title>Sequencing of cultivated peanut Arachis hypogaea provides insights into genome evolution and oil improvement.</title>
        <authorList>
            <person name="Chen X."/>
        </authorList>
    </citation>
    <scope>NUCLEOTIDE SEQUENCE [LARGE SCALE GENOMIC DNA]</scope>
    <source>
        <strain evidence="2">cv. Fuhuasheng</strain>
        <tissue evidence="1">Leaves</tissue>
    </source>
</reference>
<proteinExistence type="predicted"/>
<sequence length="329" mass="35643">MPNMVFFPGVANDLHAAQFVNPECDPFEGVGVAKETIFLTLIHARHMLKVKILVLTSPYFSTISSQISSLSLINSTKSTLSSSFSSNPTNSTSKTSLSTFHILFHVNKSPLVQLNAWFLALSVTAAHTCCCANTSESVMSQKCSHVYRVPGRADYDGGSVNGVRQRRRVGRKEILLSVVEVWGYVGEAGRRGRFECGENVVEHGFVGGNVGFFVFLKLKSHPEEGYVGEAGRRGRFECGKNVVEHGFVGGNVGFFVFLKLKSHPEEVCDLVGYGGEAGLCGGGIDGVEADEIIHDGSRKPVYLNLYAEITLSLYIHNTLSPSATLLNSG</sequence>
<dbReference type="Proteomes" id="UP000289738">
    <property type="component" value="Chromosome B01"/>
</dbReference>
<organism evidence="1 2">
    <name type="scientific">Arachis hypogaea</name>
    <name type="common">Peanut</name>
    <dbReference type="NCBI Taxonomy" id="3818"/>
    <lineage>
        <taxon>Eukaryota</taxon>
        <taxon>Viridiplantae</taxon>
        <taxon>Streptophyta</taxon>
        <taxon>Embryophyta</taxon>
        <taxon>Tracheophyta</taxon>
        <taxon>Spermatophyta</taxon>
        <taxon>Magnoliopsida</taxon>
        <taxon>eudicotyledons</taxon>
        <taxon>Gunneridae</taxon>
        <taxon>Pentapetalae</taxon>
        <taxon>rosids</taxon>
        <taxon>fabids</taxon>
        <taxon>Fabales</taxon>
        <taxon>Fabaceae</taxon>
        <taxon>Papilionoideae</taxon>
        <taxon>50 kb inversion clade</taxon>
        <taxon>dalbergioids sensu lato</taxon>
        <taxon>Dalbergieae</taxon>
        <taxon>Pterocarpus clade</taxon>
        <taxon>Arachis</taxon>
    </lineage>
</organism>
<comment type="caution">
    <text evidence="1">The sequence shown here is derived from an EMBL/GenBank/DDBJ whole genome shotgun (WGS) entry which is preliminary data.</text>
</comment>
<keyword evidence="2" id="KW-1185">Reference proteome</keyword>
<gene>
    <name evidence="1" type="ORF">Ahy_B01g055568</name>
</gene>
<evidence type="ECO:0000313" key="1">
    <source>
        <dbReference type="EMBL" id="RYR30799.1"/>
    </source>
</evidence>
<evidence type="ECO:0000313" key="2">
    <source>
        <dbReference type="Proteomes" id="UP000289738"/>
    </source>
</evidence>
<dbReference type="AlphaFoldDB" id="A0A445AWJ0"/>
<name>A0A445AWJ0_ARAHY</name>
<dbReference type="EMBL" id="SDMP01000011">
    <property type="protein sequence ID" value="RYR30799.1"/>
    <property type="molecule type" value="Genomic_DNA"/>
</dbReference>
<protein>
    <submittedName>
        <fullName evidence="1">Uncharacterized protein</fullName>
    </submittedName>
</protein>
<accession>A0A445AWJ0</accession>